<evidence type="ECO:0000313" key="2">
    <source>
        <dbReference type="Proteomes" id="UP000239522"/>
    </source>
</evidence>
<dbReference type="OrthoDB" id="983143at2"/>
<dbReference type="AlphaFoldDB" id="A0A2S7L086"/>
<dbReference type="SUPFAM" id="SSF49464">
    <property type="entry name" value="Carboxypeptidase regulatory domain-like"/>
    <property type="match status" value="1"/>
</dbReference>
<comment type="caution">
    <text evidence="1">The sequence shown here is derived from an EMBL/GenBank/DDBJ whole genome shotgun (WGS) entry which is preliminary data.</text>
</comment>
<dbReference type="Pfam" id="PF18939">
    <property type="entry name" value="DUF5686"/>
    <property type="match status" value="1"/>
</dbReference>
<evidence type="ECO:0008006" key="3">
    <source>
        <dbReference type="Google" id="ProtNLM"/>
    </source>
</evidence>
<sequence length="823" mass="94245">MKKITFLFFLFISVTFVGQVKGKITDLNNNPLSFVSVYFDKTVTGTTSNDNGEYILELKNKGKHTVVFQFLGYKTLKKEVDISSFPFELNVKLDEENVELTEVLISTKDNPANAIIRNVIANKDKNTDKFAQYTAKFYSRGLYRIKDAPEKFLGQSLGDFGGGLDSTRSGIIYLSETISEIKYQKKPKNFKENIIASKVSGRDNGISFNRAEDANINFYENSVEFGNDLISPISTNAFSYYNYKLEGTFYDKNGKLINKINIIPKRKNDRVFNGSLYIVENDWALYGADVTVTGAQINIPVVDVLKLKQNYNYSDENDAWVLISQSIDFKVDFFGFKFDGRFSSAFSNYNFKPNFTEKTFTNEVLTFEKEATEKDSVYWNKLRPVPLTIEEVQDYVIKDSIKMVRKSKVYLDSINKKQNKFSFLSPIMGYTFRNSYEKWSISYDGLINDLGFNTVQGFNTSVGASYFKTLNDTGKWWNVGAKLNYGFSDERARPILFFNKKWDNITKPRLAISAGVTTAQFNDREPISGLDNMIRSLVRRQNFMKIYEKEFAKIGYSEEIKNGVYLSSSLEYANRKPLFNTSNYSFARQSMTDPYTSNNPINPQDFTNASFTEHKIATLNIGATFIFNQKYLSYPDRKFNVGNNKYPTLNVNYRKIFGASNSDLNSDLFLANLSQDVDAGNYGKLVYNLKGGMFLKQKNIAFMDNLQTNGNQLVFITGNQLNNFGLLEYYKFYTNDKYAEAHVEHNFKGAILGKIPLLNKLNFHLIGGAKTLFMADRNPYSEYSVGLDNVGFGKWRFLRVDYVKSFHAGIKNDGFLFRLNLLN</sequence>
<dbReference type="RefSeq" id="WP_104810352.1">
    <property type="nucleotide sequence ID" value="NZ_MQUA01000013.1"/>
</dbReference>
<dbReference type="EMBL" id="MQUA01000013">
    <property type="protein sequence ID" value="PQB08148.1"/>
    <property type="molecule type" value="Genomic_DNA"/>
</dbReference>
<dbReference type="InterPro" id="IPR008969">
    <property type="entry name" value="CarboxyPept-like_regulatory"/>
</dbReference>
<dbReference type="Proteomes" id="UP000239522">
    <property type="component" value="Unassembled WGS sequence"/>
</dbReference>
<accession>A0A2S7L086</accession>
<proteinExistence type="predicted"/>
<name>A0A2S7L086_9FLAO</name>
<gene>
    <name evidence="1" type="ORF">BST83_14110</name>
</gene>
<dbReference type="InterPro" id="IPR043741">
    <property type="entry name" value="DUF5686"/>
</dbReference>
<reference evidence="1 2" key="1">
    <citation type="submission" date="2016-11" db="EMBL/GenBank/DDBJ databases">
        <title>Trade-off between light-utilization and light-protection in marine flavobacteria.</title>
        <authorList>
            <person name="Kumagai Y."/>
        </authorList>
    </citation>
    <scope>NUCLEOTIDE SEQUENCE [LARGE SCALE GENOMIC DNA]</scope>
    <source>
        <strain evidence="1 2">ATCC 700397</strain>
    </source>
</reference>
<keyword evidence="2" id="KW-1185">Reference proteome</keyword>
<protein>
    <recommendedName>
        <fullName evidence="3">Carboxypeptidase-like regulatory domain-containing protein</fullName>
    </recommendedName>
</protein>
<evidence type="ECO:0000313" key="1">
    <source>
        <dbReference type="EMBL" id="PQB08148.1"/>
    </source>
</evidence>
<dbReference type="Gene3D" id="2.60.40.1120">
    <property type="entry name" value="Carboxypeptidase-like, regulatory domain"/>
    <property type="match status" value="1"/>
</dbReference>
<dbReference type="Pfam" id="PF13715">
    <property type="entry name" value="CarbopepD_reg_2"/>
    <property type="match status" value="1"/>
</dbReference>
<organism evidence="1 2">
    <name type="scientific">Polaribacter filamentus</name>
    <dbReference type="NCBI Taxonomy" id="53483"/>
    <lineage>
        <taxon>Bacteria</taxon>
        <taxon>Pseudomonadati</taxon>
        <taxon>Bacteroidota</taxon>
        <taxon>Flavobacteriia</taxon>
        <taxon>Flavobacteriales</taxon>
        <taxon>Flavobacteriaceae</taxon>
    </lineage>
</organism>